<dbReference type="EMBL" id="LGIA01000008">
    <property type="protein sequence ID" value="KOH47015.1"/>
    <property type="molecule type" value="Genomic_DNA"/>
</dbReference>
<dbReference type="AlphaFoldDB" id="A0A0L8VEW0"/>
<comment type="caution">
    <text evidence="1">The sequence shown here is derived from an EMBL/GenBank/DDBJ whole genome shotgun (WGS) entry which is preliminary data.</text>
</comment>
<reference evidence="2" key="1">
    <citation type="submission" date="2015-07" db="EMBL/GenBank/DDBJ databases">
        <title>Genome sequencing of Sunxiuqinia dokdonensis strain SK.</title>
        <authorList>
            <person name="Ahn S."/>
            <person name="Kim B.-C."/>
        </authorList>
    </citation>
    <scope>NUCLEOTIDE SEQUENCE [LARGE SCALE GENOMIC DNA]</scope>
    <source>
        <strain evidence="2">SK</strain>
    </source>
</reference>
<accession>A0A0L8VEW0</accession>
<name>A0A0L8VEW0_9BACT</name>
<proteinExistence type="predicted"/>
<organism evidence="1 2">
    <name type="scientific">Sunxiuqinia dokdonensis</name>
    <dbReference type="NCBI Taxonomy" id="1409788"/>
    <lineage>
        <taxon>Bacteria</taxon>
        <taxon>Pseudomonadati</taxon>
        <taxon>Bacteroidota</taxon>
        <taxon>Bacteroidia</taxon>
        <taxon>Marinilabiliales</taxon>
        <taxon>Prolixibacteraceae</taxon>
        <taxon>Sunxiuqinia</taxon>
    </lineage>
</organism>
<protein>
    <submittedName>
        <fullName evidence="1">Uncharacterized protein</fullName>
    </submittedName>
</protein>
<gene>
    <name evidence="1" type="ORF">NC99_01450</name>
</gene>
<evidence type="ECO:0000313" key="2">
    <source>
        <dbReference type="Proteomes" id="UP000036958"/>
    </source>
</evidence>
<evidence type="ECO:0000313" key="1">
    <source>
        <dbReference type="EMBL" id="KOH47015.1"/>
    </source>
</evidence>
<sequence>MIRAKNEQERLSLRWRPFLFPLEKSKSTIRPVILTVEKLRIAEALKPP</sequence>
<dbReference type="STRING" id="1409788.NC99_01450"/>
<keyword evidence="2" id="KW-1185">Reference proteome</keyword>
<dbReference type="Proteomes" id="UP000036958">
    <property type="component" value="Unassembled WGS sequence"/>
</dbReference>